<evidence type="ECO:0000313" key="14">
    <source>
        <dbReference type="Proteomes" id="UP000242457"/>
    </source>
</evidence>
<evidence type="ECO:0000256" key="6">
    <source>
        <dbReference type="ARBA" id="ARBA00022660"/>
    </source>
</evidence>
<protein>
    <submittedName>
        <fullName evidence="13">NADH dehydrogenase</fullName>
    </submittedName>
</protein>
<keyword evidence="7" id="KW-0999">Mitochondrion inner membrane</keyword>
<evidence type="ECO:0000256" key="2">
    <source>
        <dbReference type="ARBA" id="ARBA00004569"/>
    </source>
</evidence>
<comment type="function">
    <text evidence="1">Accessory subunit of the mitochondrial membrane respiratory chain NADH dehydrogenase (Complex I), that is believed not to be involved in catalysis. Complex I functions in the transfer of electrons from NADH to the respiratory chain. The immediate electron acceptor for the enzyme is believed to be ubiquinone.</text>
</comment>
<dbReference type="PANTHER" id="PTHR21268:SF2">
    <property type="entry name" value="NADH DEHYDROGENASE [UBIQUINONE] IRON-SULFUR PROTEIN 5"/>
    <property type="match status" value="1"/>
</dbReference>
<keyword evidence="14" id="KW-1185">Reference proteome</keyword>
<dbReference type="EMBL" id="KZ288322">
    <property type="protein sequence ID" value="PBC28226.1"/>
    <property type="molecule type" value="Genomic_DNA"/>
</dbReference>
<evidence type="ECO:0000256" key="7">
    <source>
        <dbReference type="ARBA" id="ARBA00022792"/>
    </source>
</evidence>
<proteinExistence type="inferred from homology"/>
<keyword evidence="8" id="KW-0249">Electron transport</keyword>
<evidence type="ECO:0000256" key="8">
    <source>
        <dbReference type="ARBA" id="ARBA00022982"/>
    </source>
</evidence>
<keyword evidence="6" id="KW-0679">Respiratory chain</keyword>
<keyword evidence="11 12" id="KW-1015">Disulfide bond</keyword>
<keyword evidence="10" id="KW-0472">Membrane</keyword>
<gene>
    <name evidence="13" type="ORF">APICC_06791</name>
</gene>
<dbReference type="OrthoDB" id="9992197at2759"/>
<evidence type="ECO:0000256" key="4">
    <source>
        <dbReference type="ARBA" id="ARBA00007372"/>
    </source>
</evidence>
<comment type="similarity">
    <text evidence="4">Belongs to the complex I NDUFS5 subunit family.</text>
</comment>
<accession>A0A2A3EAK6</accession>
<evidence type="ECO:0000256" key="5">
    <source>
        <dbReference type="ARBA" id="ARBA00022448"/>
    </source>
</evidence>
<evidence type="ECO:0000313" key="13">
    <source>
        <dbReference type="EMBL" id="PBC28226.1"/>
    </source>
</evidence>
<dbReference type="InterPro" id="IPR019342">
    <property type="entry name" value="NADH_UbQ_OxRdtase_FeS-su5"/>
</dbReference>
<feature type="disulfide bond" evidence="12">
    <location>
        <begin position="69"/>
        <end position="82"/>
    </location>
</feature>
<organism evidence="13 14">
    <name type="scientific">Apis cerana cerana</name>
    <name type="common">Oriental honeybee</name>
    <dbReference type="NCBI Taxonomy" id="94128"/>
    <lineage>
        <taxon>Eukaryota</taxon>
        <taxon>Metazoa</taxon>
        <taxon>Ecdysozoa</taxon>
        <taxon>Arthropoda</taxon>
        <taxon>Hexapoda</taxon>
        <taxon>Insecta</taxon>
        <taxon>Pterygota</taxon>
        <taxon>Neoptera</taxon>
        <taxon>Endopterygota</taxon>
        <taxon>Hymenoptera</taxon>
        <taxon>Apocrita</taxon>
        <taxon>Aculeata</taxon>
        <taxon>Apoidea</taxon>
        <taxon>Anthophila</taxon>
        <taxon>Apidae</taxon>
        <taxon>Apis</taxon>
    </lineage>
</organism>
<name>A0A2A3EAK6_APICC</name>
<sequence>MEKVIQEGYIVMYYNNRYYSVVIMDNKAPKYRTFMEPVFKTPITDLFGISLHSQNYAACKDFELRLAECVEAYGFYKGQEKCEPLILDLDECLYKEKRIHRQEIINGEFQRQINAGERKYEKAPFISFF</sequence>
<dbReference type="PANTHER" id="PTHR21268">
    <property type="entry name" value="NADH DEHYDROGENASE [UBIQUINONE] IRON-SULFUR PROTEIN 5"/>
    <property type="match status" value="1"/>
</dbReference>
<evidence type="ECO:0000256" key="3">
    <source>
        <dbReference type="ARBA" id="ARBA00004637"/>
    </source>
</evidence>
<comment type="subcellular location">
    <subcellularLocation>
        <location evidence="3">Mitochondrion inner membrane</location>
        <topology evidence="3">Peripheral membrane protein</topology>
    </subcellularLocation>
    <subcellularLocation>
        <location evidence="2">Mitochondrion intermembrane space</location>
    </subcellularLocation>
</comment>
<dbReference type="GO" id="GO:0005758">
    <property type="term" value="C:mitochondrial intermembrane space"/>
    <property type="evidence" value="ECO:0007669"/>
    <property type="project" value="UniProtKB-SubCell"/>
</dbReference>
<dbReference type="Pfam" id="PF10200">
    <property type="entry name" value="Ndufs5"/>
    <property type="match status" value="1"/>
</dbReference>
<evidence type="ECO:0000256" key="9">
    <source>
        <dbReference type="ARBA" id="ARBA00023128"/>
    </source>
</evidence>
<keyword evidence="9" id="KW-0496">Mitochondrion</keyword>
<evidence type="ECO:0000256" key="12">
    <source>
        <dbReference type="PIRSR" id="PIRSR619342-50"/>
    </source>
</evidence>
<feature type="disulfide bond" evidence="12">
    <location>
        <begin position="59"/>
        <end position="92"/>
    </location>
</feature>
<reference evidence="13 14" key="1">
    <citation type="submission" date="2014-07" db="EMBL/GenBank/DDBJ databases">
        <title>Genomic and transcriptomic analysis on Apis cerana provide comprehensive insights into honey bee biology.</title>
        <authorList>
            <person name="Diao Q."/>
            <person name="Sun L."/>
            <person name="Zheng H."/>
            <person name="Zheng H."/>
            <person name="Xu S."/>
            <person name="Wang S."/>
            <person name="Zeng Z."/>
            <person name="Hu F."/>
            <person name="Su S."/>
            <person name="Wu J."/>
        </authorList>
    </citation>
    <scope>NUCLEOTIDE SEQUENCE [LARGE SCALE GENOMIC DNA]</scope>
    <source>
        <tissue evidence="13">Pupae without intestine</tissue>
    </source>
</reference>
<dbReference type="GO" id="GO:0005743">
    <property type="term" value="C:mitochondrial inner membrane"/>
    <property type="evidence" value="ECO:0007669"/>
    <property type="project" value="UniProtKB-SubCell"/>
</dbReference>
<dbReference type="AlphaFoldDB" id="A0A2A3EAK6"/>
<evidence type="ECO:0000256" key="11">
    <source>
        <dbReference type="ARBA" id="ARBA00023157"/>
    </source>
</evidence>
<evidence type="ECO:0000256" key="10">
    <source>
        <dbReference type="ARBA" id="ARBA00023136"/>
    </source>
</evidence>
<dbReference type="Proteomes" id="UP000242457">
    <property type="component" value="Unassembled WGS sequence"/>
</dbReference>
<dbReference type="STRING" id="94128.A0A2A3EAK6"/>
<evidence type="ECO:0000256" key="1">
    <source>
        <dbReference type="ARBA" id="ARBA00003195"/>
    </source>
</evidence>
<keyword evidence="5" id="KW-0813">Transport</keyword>